<reference evidence="3" key="3">
    <citation type="submission" date="2016-02" db="EMBL/GenBank/DDBJ databases">
        <title>Draft genome of pathogenic Streptomyces sp. in Japan.</title>
        <authorList>
            <person name="Tomihama T."/>
            <person name="Ikenaga M."/>
            <person name="Sakai M."/>
            <person name="Okubo T."/>
            <person name="Ikeda S."/>
        </authorList>
    </citation>
    <scope>NUCLEOTIDE SEQUENCE [LARGE SCALE GENOMIC DNA]</scope>
    <source>
        <strain evidence="3">S58</strain>
    </source>
</reference>
<name>A0A100JJS0_STRSC</name>
<dbReference type="Pfam" id="PF00161">
    <property type="entry name" value="RIP"/>
    <property type="match status" value="1"/>
</dbReference>
<dbReference type="PRINTS" id="PR00396">
    <property type="entry name" value="SHIGARICIN"/>
</dbReference>
<comment type="caution">
    <text evidence="2">The sequence shown here is derived from an EMBL/GenBank/DDBJ whole genome shotgun (WGS) entry which is preliminary data.</text>
</comment>
<organism evidence="2 3">
    <name type="scientific">Streptomyces scabiei</name>
    <dbReference type="NCBI Taxonomy" id="1930"/>
    <lineage>
        <taxon>Bacteria</taxon>
        <taxon>Bacillati</taxon>
        <taxon>Actinomycetota</taxon>
        <taxon>Actinomycetes</taxon>
        <taxon>Kitasatosporales</taxon>
        <taxon>Streptomycetaceae</taxon>
        <taxon>Streptomyces</taxon>
    </lineage>
</organism>
<evidence type="ECO:0000313" key="2">
    <source>
        <dbReference type="EMBL" id="GAQ60717.1"/>
    </source>
</evidence>
<dbReference type="OrthoDB" id="4292095at2"/>
<dbReference type="Gene3D" id="3.40.420.10">
    <property type="entry name" value="Ricin (A subunit), domain 1"/>
    <property type="match status" value="1"/>
</dbReference>
<evidence type="ECO:0000256" key="1">
    <source>
        <dbReference type="SAM" id="SignalP"/>
    </source>
</evidence>
<dbReference type="RefSeq" id="WP_159056038.1">
    <property type="nucleotide sequence ID" value="NZ_BCMM01000003.1"/>
</dbReference>
<dbReference type="GO" id="GO:0017148">
    <property type="term" value="P:negative regulation of translation"/>
    <property type="evidence" value="ECO:0007669"/>
    <property type="project" value="InterPro"/>
</dbReference>
<dbReference type="PANTHER" id="PTHR33453:SF34">
    <property type="entry name" value="RIBOSOME-INACTIVATING PROTEIN"/>
    <property type="match status" value="1"/>
</dbReference>
<dbReference type="Proteomes" id="UP000067448">
    <property type="component" value="Unassembled WGS sequence"/>
</dbReference>
<dbReference type="AlphaFoldDB" id="A0A100JJS0"/>
<accession>A0A100JJS0</accession>
<feature type="chain" id="PRO_5007088479" evidence="1">
    <location>
        <begin position="20"/>
        <end position="287"/>
    </location>
</feature>
<dbReference type="InterPro" id="IPR016138">
    <property type="entry name" value="Ribosome_inactivat_prot_sub1"/>
</dbReference>
<protein>
    <submittedName>
        <fullName evidence="2">Ribosome inactivating protein</fullName>
    </submittedName>
</protein>
<dbReference type="GO" id="GO:0030598">
    <property type="term" value="F:rRNA N-glycosylase activity"/>
    <property type="evidence" value="ECO:0007669"/>
    <property type="project" value="InterPro"/>
</dbReference>
<sequence length="287" mass="31922">MALALSIGLVGLSAPAASADPDRILTVHDWVIDDLGNGGQDPHQQYWNMVAAMHRVTGHDFFRDTLDETTTNGNALFQVSVHRYGTYVGALYFWTNDLYLAGFYQAGPGGGHYAFNEPRRARFNELLRIQSTTLPWSGSYTNFSDNAGDQDRRRNLQINGPRLDNALQQLGRANTHLQSQNGRAVLSHALVMIIQATSEAARFGRIFDTVRTNIRDYRTGGAQMGEENVDLQQNWGSISNWTYRVLQNAGIPALSIGTGAFLRTFATLQQLIAYVFYMELASGSRPR</sequence>
<dbReference type="InterPro" id="IPR001574">
    <property type="entry name" value="Ribosome_inactivat_prot"/>
</dbReference>
<feature type="signal peptide" evidence="1">
    <location>
        <begin position="1"/>
        <end position="19"/>
    </location>
</feature>
<gene>
    <name evidence="2" type="ORF">SsS58_01059</name>
</gene>
<proteinExistence type="predicted"/>
<keyword evidence="1" id="KW-0732">Signal</keyword>
<dbReference type="InterPro" id="IPR017989">
    <property type="entry name" value="Ribosome_inactivat_1/2"/>
</dbReference>
<dbReference type="InterPro" id="IPR036041">
    <property type="entry name" value="Ribosome-inact_prot_sf"/>
</dbReference>
<dbReference type="PANTHER" id="PTHR33453">
    <property type="match status" value="1"/>
</dbReference>
<dbReference type="EMBL" id="BCMM01000003">
    <property type="protein sequence ID" value="GAQ60717.1"/>
    <property type="molecule type" value="Genomic_DNA"/>
</dbReference>
<reference evidence="2 3" key="2">
    <citation type="journal article" date="2016" name="Genome Announc.">
        <title>Draft Genome Sequences of Streptomyces scabiei S58, Streptomyces turgidiscabies T45, and Streptomyces acidiscabies a10, the Pathogens of Potato Common Scab, Isolated in Japan.</title>
        <authorList>
            <person name="Tomihama T."/>
            <person name="Nishi Y."/>
            <person name="Sakai M."/>
            <person name="Ikenaga M."/>
            <person name="Okubo T."/>
            <person name="Ikeda S."/>
        </authorList>
    </citation>
    <scope>NUCLEOTIDE SEQUENCE [LARGE SCALE GENOMIC DNA]</scope>
    <source>
        <strain evidence="2 3">S58</strain>
    </source>
</reference>
<reference evidence="3" key="1">
    <citation type="submission" date="2015-11" db="EMBL/GenBank/DDBJ databases">
        <authorList>
            <consortium name="Cross-ministerial Strategic Innovation Promotion Program (SIP) consortium"/>
            <person name="Tomihama T."/>
            <person name="Ikenaga M."/>
            <person name="Sakai M."/>
            <person name="Okubo T."/>
            <person name="Ikeda S."/>
        </authorList>
    </citation>
    <scope>NUCLEOTIDE SEQUENCE [LARGE SCALE GENOMIC DNA]</scope>
    <source>
        <strain evidence="3">S58</strain>
    </source>
</reference>
<evidence type="ECO:0000313" key="3">
    <source>
        <dbReference type="Proteomes" id="UP000067448"/>
    </source>
</evidence>
<dbReference type="SUPFAM" id="SSF56371">
    <property type="entry name" value="Ribosome inactivating proteins (RIP)"/>
    <property type="match status" value="1"/>
</dbReference>